<keyword evidence="1" id="KW-1133">Transmembrane helix</keyword>
<reference evidence="2" key="1">
    <citation type="journal article" date="2014" name="Front. Microbiol.">
        <title>High frequency of phylogenetically diverse reductive dehalogenase-homologous genes in deep subseafloor sedimentary metagenomes.</title>
        <authorList>
            <person name="Kawai M."/>
            <person name="Futagami T."/>
            <person name="Toyoda A."/>
            <person name="Takaki Y."/>
            <person name="Nishi S."/>
            <person name="Hori S."/>
            <person name="Arai W."/>
            <person name="Tsubouchi T."/>
            <person name="Morono Y."/>
            <person name="Uchiyama I."/>
            <person name="Ito T."/>
            <person name="Fujiyama A."/>
            <person name="Inagaki F."/>
            <person name="Takami H."/>
        </authorList>
    </citation>
    <scope>NUCLEOTIDE SEQUENCE</scope>
    <source>
        <strain evidence="2">Expedition CK06-06</strain>
    </source>
</reference>
<protein>
    <recommendedName>
        <fullName evidence="3">GAF domain-containing protein</fullName>
    </recommendedName>
</protein>
<evidence type="ECO:0000256" key="1">
    <source>
        <dbReference type="SAM" id="Phobius"/>
    </source>
</evidence>
<organism evidence="2">
    <name type="scientific">marine sediment metagenome</name>
    <dbReference type="NCBI Taxonomy" id="412755"/>
    <lineage>
        <taxon>unclassified sequences</taxon>
        <taxon>metagenomes</taxon>
        <taxon>ecological metagenomes</taxon>
    </lineage>
</organism>
<proteinExistence type="predicted"/>
<feature type="transmembrane region" description="Helical" evidence="1">
    <location>
        <begin position="99"/>
        <end position="120"/>
    </location>
</feature>
<comment type="caution">
    <text evidence="2">The sequence shown here is derived from an EMBL/GenBank/DDBJ whole genome shotgun (WGS) entry which is preliminary data.</text>
</comment>
<keyword evidence="1" id="KW-0472">Membrane</keyword>
<feature type="non-terminal residue" evidence="2">
    <location>
        <position position="377"/>
    </location>
</feature>
<feature type="transmembrane region" description="Helical" evidence="1">
    <location>
        <begin position="132"/>
        <end position="152"/>
    </location>
</feature>
<evidence type="ECO:0008006" key="3">
    <source>
        <dbReference type="Google" id="ProtNLM"/>
    </source>
</evidence>
<keyword evidence="1" id="KW-0812">Transmembrane</keyword>
<evidence type="ECO:0000313" key="2">
    <source>
        <dbReference type="EMBL" id="GAH29058.1"/>
    </source>
</evidence>
<feature type="transmembrane region" description="Helical" evidence="1">
    <location>
        <begin position="195"/>
        <end position="215"/>
    </location>
</feature>
<feature type="non-terminal residue" evidence="2">
    <location>
        <position position="1"/>
    </location>
</feature>
<feature type="transmembrane region" description="Helical" evidence="1">
    <location>
        <begin position="67"/>
        <end position="87"/>
    </location>
</feature>
<sequence>LFGMFILLLSLHFPKQKRVIDKAPWLPATVIMFCLAGAIIFATFKYAHLTQSPELSHLLLPIHSLNYPLGTILVLCAIFAFLHSHFTEENPAQRRRLRYLIWGTVLGVLPLLTYNIILLLNNFYALSHILRYSSAFIYPLILVPLSFGYAIVHRRVQDVTVVISRGLVYGLAIAPVIAVAVSIEWLLELYLVEWVGWGHNIILILSVTAIVALGFPPLRRAVEKFVELSVFREKFRLKRGLKELSRELPLFKNTDRMAQIFTTRLEKLYGAVNCYLYRVEGEVMRFIGKKERPALPADGGLGVSLEVKPRAVYLPEEGEELEGHLTEEEAGRLKELEVELVVPLRIGDDNIGWIMLTGREDGRKYSPQEVDALHNFA</sequence>
<name>X1G7S5_9ZZZZ</name>
<gene>
    <name evidence="2" type="ORF">S03H2_05888</name>
</gene>
<accession>X1G7S5</accession>
<dbReference type="SUPFAM" id="SSF55781">
    <property type="entry name" value="GAF domain-like"/>
    <property type="match status" value="1"/>
</dbReference>
<feature type="transmembrane region" description="Helical" evidence="1">
    <location>
        <begin position="25"/>
        <end position="47"/>
    </location>
</feature>
<dbReference type="AlphaFoldDB" id="X1G7S5"/>
<feature type="transmembrane region" description="Helical" evidence="1">
    <location>
        <begin position="159"/>
        <end position="183"/>
    </location>
</feature>
<dbReference type="EMBL" id="BARU01002508">
    <property type="protein sequence ID" value="GAH29058.1"/>
    <property type="molecule type" value="Genomic_DNA"/>
</dbReference>